<evidence type="ECO:0000313" key="5">
    <source>
        <dbReference type="Proteomes" id="UP000663855"/>
    </source>
</evidence>
<dbReference type="EMBL" id="CAJNOW010015956">
    <property type="protein sequence ID" value="CAF1646386.1"/>
    <property type="molecule type" value="Genomic_DNA"/>
</dbReference>
<sequence>MSSKRQQLSLKISNWTEQNVQVRKYTSTTGVMSKDVRQNVMLSRQFFSNMTNLSSERFRKISRFDHDKKRFLLNQQTKAERGMPGLLPYIYPLIENINNDKSSPCRSNNNESLYSSSFQSFATMSNTRSEFSSALRQQSPKKKKIPPPTPQKYFDRPEKSVERKTCLTHSRNQCHNSKIKNHVRPNYNDSLTVDDLFGELDDNDDSSYCSPLPEKPKSATKDKRFRQLIHLFSDVHECNPTSLKTVKNVIESNSSLRNEQKHWQTISIENSPEMDIENHEQLSTDEFYTKTDVYLIDLAA</sequence>
<comment type="caution">
    <text evidence="2">The sequence shown here is derived from an EMBL/GenBank/DDBJ whole genome shotgun (WGS) entry which is preliminary data.</text>
</comment>
<dbReference type="EMBL" id="CAJOBJ010000507">
    <property type="protein sequence ID" value="CAF3827284.1"/>
    <property type="molecule type" value="Genomic_DNA"/>
</dbReference>
<feature type="compositionally biased region" description="Polar residues" evidence="1">
    <location>
        <begin position="129"/>
        <end position="138"/>
    </location>
</feature>
<reference evidence="2" key="1">
    <citation type="submission" date="2021-02" db="EMBL/GenBank/DDBJ databases">
        <authorList>
            <person name="Nowell W R."/>
        </authorList>
    </citation>
    <scope>NUCLEOTIDE SEQUENCE</scope>
</reference>
<evidence type="ECO:0000313" key="3">
    <source>
        <dbReference type="EMBL" id="CAF1646386.1"/>
    </source>
</evidence>
<dbReference type="AlphaFoldDB" id="A0A815Q6I5"/>
<evidence type="ECO:0000313" key="4">
    <source>
        <dbReference type="EMBL" id="CAF3827284.1"/>
    </source>
</evidence>
<dbReference type="Proteomes" id="UP000663855">
    <property type="component" value="Unassembled WGS sequence"/>
</dbReference>
<dbReference type="OrthoDB" id="9989748at2759"/>
<proteinExistence type="predicted"/>
<evidence type="ECO:0000313" key="2">
    <source>
        <dbReference type="EMBL" id="CAF1459223.1"/>
    </source>
</evidence>
<dbReference type="EMBL" id="CAJNOV010011739">
    <property type="protein sequence ID" value="CAF1459223.1"/>
    <property type="molecule type" value="Genomic_DNA"/>
</dbReference>
<name>A0A815Q6I5_9BILA</name>
<dbReference type="Proteomes" id="UP000663834">
    <property type="component" value="Unassembled WGS sequence"/>
</dbReference>
<gene>
    <name evidence="2" type="ORF">CJN711_LOCUS25005</name>
    <name evidence="4" type="ORF">GIL414_LOCUS2583</name>
    <name evidence="3" type="ORF">KQP761_LOCUS29083</name>
</gene>
<feature type="region of interest" description="Disordered" evidence="1">
    <location>
        <begin position="129"/>
        <end position="159"/>
    </location>
</feature>
<accession>A0A815Q6I5</accession>
<dbReference type="Proteomes" id="UP000681720">
    <property type="component" value="Unassembled WGS sequence"/>
</dbReference>
<organism evidence="2 5">
    <name type="scientific">Rotaria magnacalcarata</name>
    <dbReference type="NCBI Taxonomy" id="392030"/>
    <lineage>
        <taxon>Eukaryota</taxon>
        <taxon>Metazoa</taxon>
        <taxon>Spiralia</taxon>
        <taxon>Gnathifera</taxon>
        <taxon>Rotifera</taxon>
        <taxon>Eurotatoria</taxon>
        <taxon>Bdelloidea</taxon>
        <taxon>Philodinida</taxon>
        <taxon>Philodinidae</taxon>
        <taxon>Rotaria</taxon>
    </lineage>
</organism>
<evidence type="ECO:0000256" key="1">
    <source>
        <dbReference type="SAM" id="MobiDB-lite"/>
    </source>
</evidence>
<protein>
    <submittedName>
        <fullName evidence="2">Uncharacterized protein</fullName>
    </submittedName>
</protein>